<evidence type="ECO:0000259" key="10">
    <source>
        <dbReference type="PROSITE" id="PS51020"/>
    </source>
</evidence>
<protein>
    <recommendedName>
        <fullName evidence="2">Spondin-1</fullName>
    </recommendedName>
    <alternativeName>
        <fullName evidence="6">F-spondin</fullName>
    </alternativeName>
</protein>
<reference evidence="11" key="2">
    <citation type="submission" date="2022-10" db="EMBL/GenBank/DDBJ databases">
        <authorList>
            <consortium name="ENA_rothamsted_submissions"/>
            <consortium name="culmorum"/>
            <person name="King R."/>
        </authorList>
    </citation>
    <scope>NUCLEOTIDE SEQUENCE</scope>
</reference>
<dbReference type="PROSITE" id="PS50092">
    <property type="entry name" value="TSP1"/>
    <property type="match status" value="5"/>
</dbReference>
<dbReference type="PANTHER" id="PTHR11311">
    <property type="entry name" value="SPONDIN"/>
    <property type="match status" value="1"/>
</dbReference>
<dbReference type="Pfam" id="PF00014">
    <property type="entry name" value="Kunitz_BPTI"/>
    <property type="match status" value="1"/>
</dbReference>
<dbReference type="PROSITE" id="PS51019">
    <property type="entry name" value="REELIN"/>
    <property type="match status" value="1"/>
</dbReference>
<feature type="region of interest" description="Disordered" evidence="7">
    <location>
        <begin position="631"/>
        <end position="657"/>
    </location>
</feature>
<evidence type="ECO:0000313" key="12">
    <source>
        <dbReference type="Proteomes" id="UP001153620"/>
    </source>
</evidence>
<feature type="domain" description="Reelin" evidence="9">
    <location>
        <begin position="15"/>
        <end position="198"/>
    </location>
</feature>
<evidence type="ECO:0000256" key="7">
    <source>
        <dbReference type="SAM" id="MobiDB-lite"/>
    </source>
</evidence>
<dbReference type="PRINTS" id="PR00759">
    <property type="entry name" value="BASICPTASE"/>
</dbReference>
<dbReference type="Gene3D" id="2.20.100.10">
    <property type="entry name" value="Thrombospondin type-1 (TSP1) repeat"/>
    <property type="match status" value="5"/>
</dbReference>
<dbReference type="AlphaFoldDB" id="A0A9N9RNM0"/>
<dbReference type="GO" id="GO:0004867">
    <property type="term" value="F:serine-type endopeptidase inhibitor activity"/>
    <property type="evidence" value="ECO:0007669"/>
    <property type="project" value="InterPro"/>
</dbReference>
<organism evidence="11 12">
    <name type="scientific">Chironomus riparius</name>
    <dbReference type="NCBI Taxonomy" id="315576"/>
    <lineage>
        <taxon>Eukaryota</taxon>
        <taxon>Metazoa</taxon>
        <taxon>Ecdysozoa</taxon>
        <taxon>Arthropoda</taxon>
        <taxon>Hexapoda</taxon>
        <taxon>Insecta</taxon>
        <taxon>Pterygota</taxon>
        <taxon>Neoptera</taxon>
        <taxon>Endopterygota</taxon>
        <taxon>Diptera</taxon>
        <taxon>Nematocera</taxon>
        <taxon>Chironomoidea</taxon>
        <taxon>Chironomidae</taxon>
        <taxon>Chironominae</taxon>
        <taxon>Chironomus</taxon>
    </lineage>
</organism>
<dbReference type="OrthoDB" id="347314at2759"/>
<keyword evidence="4" id="KW-0677">Repeat</keyword>
<dbReference type="Gene3D" id="4.10.410.10">
    <property type="entry name" value="Pancreatic trypsin inhibitor Kunitz domain"/>
    <property type="match status" value="1"/>
</dbReference>
<dbReference type="Pfam" id="PF00090">
    <property type="entry name" value="TSP_1"/>
    <property type="match status" value="5"/>
</dbReference>
<dbReference type="InterPro" id="IPR051418">
    <property type="entry name" value="Spondin/Thrombospondin_T1"/>
</dbReference>
<comment type="subcellular location">
    <subcellularLocation>
        <location evidence="1">Secreted</location>
        <location evidence="1">Extracellular space</location>
        <location evidence="1">Extracellular matrix</location>
    </subcellularLocation>
</comment>
<dbReference type="SUPFAM" id="SSF82895">
    <property type="entry name" value="TSP-1 type 1 repeat"/>
    <property type="match status" value="5"/>
</dbReference>
<keyword evidence="5" id="KW-0130">Cell adhesion</keyword>
<dbReference type="PROSITE" id="PS50279">
    <property type="entry name" value="BPTI_KUNITZ_2"/>
    <property type="match status" value="1"/>
</dbReference>
<dbReference type="SMART" id="SM00209">
    <property type="entry name" value="TSP1"/>
    <property type="match status" value="5"/>
</dbReference>
<dbReference type="PANTHER" id="PTHR11311:SF16">
    <property type="entry name" value="SPONDIN-1"/>
    <property type="match status" value="1"/>
</dbReference>
<evidence type="ECO:0000256" key="2">
    <source>
        <dbReference type="ARBA" id="ARBA00019594"/>
    </source>
</evidence>
<dbReference type="InterPro" id="IPR002861">
    <property type="entry name" value="Reeler_dom"/>
</dbReference>
<evidence type="ECO:0000256" key="3">
    <source>
        <dbReference type="ARBA" id="ARBA00022530"/>
    </source>
</evidence>
<dbReference type="InterPro" id="IPR038678">
    <property type="entry name" value="Spondin_N_sf"/>
</dbReference>
<feature type="region of interest" description="Disordered" evidence="7">
    <location>
        <begin position="364"/>
        <end position="396"/>
    </location>
</feature>
<evidence type="ECO:0000259" key="8">
    <source>
        <dbReference type="PROSITE" id="PS50279"/>
    </source>
</evidence>
<reference evidence="11" key="1">
    <citation type="submission" date="2022-01" db="EMBL/GenBank/DDBJ databases">
        <authorList>
            <person name="King R."/>
        </authorList>
    </citation>
    <scope>NUCLEOTIDE SEQUENCE</scope>
</reference>
<dbReference type="CDD" id="cd08544">
    <property type="entry name" value="Reeler"/>
    <property type="match status" value="1"/>
</dbReference>
<dbReference type="GO" id="GO:0031012">
    <property type="term" value="C:extracellular matrix"/>
    <property type="evidence" value="ECO:0007669"/>
    <property type="project" value="TreeGrafter"/>
</dbReference>
<dbReference type="InterPro" id="IPR036880">
    <property type="entry name" value="Kunitz_BPTI_sf"/>
</dbReference>
<name>A0A9N9RNM0_9DIPT</name>
<dbReference type="Gene3D" id="2.60.40.2130">
    <property type="entry name" value="F-spondin domain"/>
    <property type="match status" value="1"/>
</dbReference>
<dbReference type="Proteomes" id="UP001153620">
    <property type="component" value="Chromosome 1"/>
</dbReference>
<dbReference type="PROSITE" id="PS00280">
    <property type="entry name" value="BPTI_KUNITZ_1"/>
    <property type="match status" value="1"/>
</dbReference>
<dbReference type="SUPFAM" id="SSF57362">
    <property type="entry name" value="BPTI-like"/>
    <property type="match status" value="1"/>
</dbReference>
<gene>
    <name evidence="11" type="ORF">CHIRRI_LOCUS3555</name>
</gene>
<dbReference type="FunFam" id="2.60.40.2130:FF:000002">
    <property type="entry name" value="Putative Spondin-1"/>
    <property type="match status" value="1"/>
</dbReference>
<dbReference type="InterPro" id="IPR000884">
    <property type="entry name" value="TSP1_rpt"/>
</dbReference>
<dbReference type="InterPro" id="IPR042307">
    <property type="entry name" value="Reeler_sf"/>
</dbReference>
<dbReference type="PROSITE" id="PS51020">
    <property type="entry name" value="SPONDIN"/>
    <property type="match status" value="1"/>
</dbReference>
<evidence type="ECO:0000259" key="9">
    <source>
        <dbReference type="PROSITE" id="PS51019"/>
    </source>
</evidence>
<dbReference type="Pfam" id="PF02014">
    <property type="entry name" value="Reeler"/>
    <property type="match status" value="1"/>
</dbReference>
<keyword evidence="3" id="KW-0964">Secreted</keyword>
<dbReference type="InterPro" id="IPR036383">
    <property type="entry name" value="TSP1_rpt_sf"/>
</dbReference>
<evidence type="ECO:0000256" key="6">
    <source>
        <dbReference type="ARBA" id="ARBA00030964"/>
    </source>
</evidence>
<dbReference type="NCBIfam" id="NF038123">
    <property type="entry name" value="NF038123_dom"/>
    <property type="match status" value="1"/>
</dbReference>
<feature type="domain" description="Spondin" evidence="10">
    <location>
        <begin position="199"/>
        <end position="389"/>
    </location>
</feature>
<dbReference type="InterPro" id="IPR009465">
    <property type="entry name" value="Spondin_N"/>
</dbReference>
<sequence length="919" mass="104672">MRISLFNIFYGLIIIVNYQPFRCNASLSKCNRVPENSTVNKSPADGRYKLRILGDPERYIPGENYTISLEGILRASHGLTHKFTGFFITVERDASDGKTLSTTTATASKTNDDSVGTFHIISHAISKFSDLCPNIVTHTNSLAKSDVPITWTAPIKSSGCVVFKATVIEHRDVWYMDEGTLSKTLCEDNTDSGDSQPLILEECRACDEAKYELTFEGLWSRNTHPKDFPSNGWLTKFSDVIGASHTTEYRFWTYGEPASEGLKEVAEHGSTRQLERELKEESEHIRTIIKARGISYPNVTGKTFAVFRVDASHHLVSLVSMIYPSPDWFVGVSGLELCLGNGSWIEQKILNLYPVDAGTDSGPTYISPDQPTIPKEPIRRIKPNYPNDPRSPFYDQENKEMKPLARLYLSRQRLYEKNCDSITSQDSLNDCAIGKWTEWSKCDNPCGKGRRSRQRYYLNPQLAYQKNCKKKLTDHEECYGTKSNCDDDFIDEDYSEQNPSPECVLTDWTSFSECSAVCGKGHRSRTRRYKIRKNHKKCQKMYPVELEQFIDCKGKSCSGDEISVEQKPQVRKLDYRCRLTEWSKWSPCSSTCGLGERMRVRVPIDKNSSANDHVHKIMKLFKKFNSKNNKYRNEIENGNRDGEENDAGNSNERDGEELSDLEILGVSSSSKHPCINEEFVQKQACGMRNKPCEYEFYGMPPFCLLDPKPGACRSHAENRWYYDKNLQDCSAFPYSGCHGNKNNFESKEQCQQICSPRKNVGNKLQSYSQTLVKSSSSLNAGQNALNEKIDCEVSHWKREDCNATCGDGYRWKSRIILKHPRNGGRPCPKRMLRLESCQVNCDMHKTESASMESSNNNPNSCTYSKWSAWSPCSKTCGDSAVQIRTRAVLNHPQPHLCTERLEERRCEVMPCLVENFNYN</sequence>
<dbReference type="EMBL" id="OU895877">
    <property type="protein sequence ID" value="CAG9800615.1"/>
    <property type="molecule type" value="Genomic_DNA"/>
</dbReference>
<keyword evidence="3" id="KW-0272">Extracellular matrix</keyword>
<keyword evidence="12" id="KW-1185">Reference proteome</keyword>
<dbReference type="InterPro" id="IPR002223">
    <property type="entry name" value="Kunitz_BPTI"/>
</dbReference>
<dbReference type="CDD" id="cd00109">
    <property type="entry name" value="Kunitz-type"/>
    <property type="match status" value="1"/>
</dbReference>
<dbReference type="Pfam" id="PF06468">
    <property type="entry name" value="Spond_N"/>
    <property type="match status" value="1"/>
</dbReference>
<accession>A0A9N9RNM0</accession>
<dbReference type="InterPro" id="IPR020901">
    <property type="entry name" value="Prtase_inh_Kunz-CS"/>
</dbReference>
<evidence type="ECO:0000256" key="4">
    <source>
        <dbReference type="ARBA" id="ARBA00022737"/>
    </source>
</evidence>
<proteinExistence type="predicted"/>
<evidence type="ECO:0000256" key="5">
    <source>
        <dbReference type="ARBA" id="ARBA00022889"/>
    </source>
</evidence>
<evidence type="ECO:0000256" key="1">
    <source>
        <dbReference type="ARBA" id="ARBA00004498"/>
    </source>
</evidence>
<feature type="compositionally biased region" description="Basic and acidic residues" evidence="7">
    <location>
        <begin position="631"/>
        <end position="642"/>
    </location>
</feature>
<feature type="domain" description="BPTI/Kunitz inhibitor" evidence="8">
    <location>
        <begin position="703"/>
        <end position="754"/>
    </location>
</feature>
<dbReference type="Gene3D" id="2.60.40.4060">
    <property type="entry name" value="Reeler domain"/>
    <property type="match status" value="1"/>
</dbReference>
<evidence type="ECO:0000313" key="11">
    <source>
        <dbReference type="EMBL" id="CAG9800615.1"/>
    </source>
</evidence>
<dbReference type="GO" id="GO:0007155">
    <property type="term" value="P:cell adhesion"/>
    <property type="evidence" value="ECO:0007669"/>
    <property type="project" value="UniProtKB-KW"/>
</dbReference>
<dbReference type="SMART" id="SM00131">
    <property type="entry name" value="KU"/>
    <property type="match status" value="1"/>
</dbReference>